<sequence length="427" mass="46080">MTQTAYSVSNHSIESIDPLKQVPPTYSPHQETPDYQQTPPAPMSDPIAVAVPNKPTMGERFHRISSKAGWPLNKAANVIGAEGWWPTSMDKECNKAARILHSFTRTSQLSIYPPPLLANSPSAELGSSPPPKASGPMHPTGLTRKAMVKIPPAVLGACAGLAIFNVLRAGACHSSLAAGSGVIVARRADGTWSPPSAFVVTTLGAGFMFGLDVYDCVCVLNTQEQVSAFTNPRVSLGAEGSIAVGPVGTGGHVESAVGKTAKPMWSYMKSRGLWAGVQIDGTIILSRSDANGLFYNERGITAHKILREDVAWPMGAKPLFEVLKALEGRMDYDRTVVQEVGMVLPPGDAVLSDKRSSVSAASEHQESQIGETDQFVYDEKMQYRDEPVPEYKDDKPQYKDDDTPENKDDEEYDMVADEKARLAKSGY</sequence>
<dbReference type="CDD" id="cd11524">
    <property type="entry name" value="SYLF"/>
    <property type="match status" value="1"/>
</dbReference>
<name>A0A0P7B3Z8_9HYPO</name>
<comment type="caution">
    <text evidence="3">The sequence shown here is derived from an EMBL/GenBank/DDBJ whole genome shotgun (WGS) entry which is preliminary data.</text>
</comment>
<evidence type="ECO:0000256" key="1">
    <source>
        <dbReference type="SAM" id="MobiDB-lite"/>
    </source>
</evidence>
<dbReference type="InterPro" id="IPR051702">
    <property type="entry name" value="SH3_domain_YSC84-like"/>
</dbReference>
<accession>A0A0P7B3Z8</accession>
<evidence type="ECO:0000313" key="4">
    <source>
        <dbReference type="Proteomes" id="UP000050424"/>
    </source>
</evidence>
<feature type="region of interest" description="Disordered" evidence="1">
    <location>
        <begin position="354"/>
        <end position="427"/>
    </location>
</feature>
<dbReference type="Pfam" id="PF04366">
    <property type="entry name" value="Ysc84"/>
    <property type="match status" value="1"/>
</dbReference>
<keyword evidence="4" id="KW-1185">Reference proteome</keyword>
<dbReference type="PANTHER" id="PTHR15629:SF8">
    <property type="entry name" value="DUF500 DOMAIN PROTEIN (AFU_ORTHOLOGUE AFUA_5G07310)"/>
    <property type="match status" value="1"/>
</dbReference>
<gene>
    <name evidence="3" type="ORF">AK830_g11143</name>
</gene>
<feature type="compositionally biased region" description="Polar residues" evidence="1">
    <location>
        <begin position="27"/>
        <end position="38"/>
    </location>
</feature>
<dbReference type="EMBL" id="LKCW01000253">
    <property type="protein sequence ID" value="KPM35439.1"/>
    <property type="molecule type" value="Genomic_DNA"/>
</dbReference>
<feature type="domain" description="Ysc84 actin-binding" evidence="2">
    <location>
        <begin position="202"/>
        <end position="325"/>
    </location>
</feature>
<feature type="compositionally biased region" description="Polar residues" evidence="1">
    <location>
        <begin position="357"/>
        <end position="371"/>
    </location>
</feature>
<reference evidence="3 4" key="1">
    <citation type="submission" date="2015-09" db="EMBL/GenBank/DDBJ databases">
        <title>Draft genome of a European isolate of the apple canker pathogen Neonectria ditissima.</title>
        <authorList>
            <person name="Gomez-Cortecero A."/>
            <person name="Harrison R.J."/>
            <person name="Armitage A.D."/>
        </authorList>
    </citation>
    <scope>NUCLEOTIDE SEQUENCE [LARGE SCALE GENOMIC DNA]</scope>
    <source>
        <strain evidence="3 4">R09/05</strain>
    </source>
</reference>
<evidence type="ECO:0000259" key="2">
    <source>
        <dbReference type="Pfam" id="PF04366"/>
    </source>
</evidence>
<dbReference type="OrthoDB" id="10255128at2759"/>
<dbReference type="InterPro" id="IPR007461">
    <property type="entry name" value="Ysc84_actin-binding"/>
</dbReference>
<feature type="compositionally biased region" description="Basic and acidic residues" evidence="1">
    <location>
        <begin position="377"/>
        <end position="406"/>
    </location>
</feature>
<dbReference type="AlphaFoldDB" id="A0A0P7B3Z8"/>
<dbReference type="Proteomes" id="UP000050424">
    <property type="component" value="Unassembled WGS sequence"/>
</dbReference>
<dbReference type="PANTHER" id="PTHR15629">
    <property type="entry name" value="SH3YL1 PROTEIN"/>
    <property type="match status" value="1"/>
</dbReference>
<evidence type="ECO:0000313" key="3">
    <source>
        <dbReference type="EMBL" id="KPM35439.1"/>
    </source>
</evidence>
<dbReference type="STRING" id="78410.A0A0P7B3Z8"/>
<dbReference type="GO" id="GO:0035091">
    <property type="term" value="F:phosphatidylinositol binding"/>
    <property type="evidence" value="ECO:0007669"/>
    <property type="project" value="TreeGrafter"/>
</dbReference>
<organism evidence="3 4">
    <name type="scientific">Neonectria ditissima</name>
    <dbReference type="NCBI Taxonomy" id="78410"/>
    <lineage>
        <taxon>Eukaryota</taxon>
        <taxon>Fungi</taxon>
        <taxon>Dikarya</taxon>
        <taxon>Ascomycota</taxon>
        <taxon>Pezizomycotina</taxon>
        <taxon>Sordariomycetes</taxon>
        <taxon>Hypocreomycetidae</taxon>
        <taxon>Hypocreales</taxon>
        <taxon>Nectriaceae</taxon>
        <taxon>Neonectria</taxon>
    </lineage>
</organism>
<proteinExistence type="predicted"/>
<feature type="region of interest" description="Disordered" evidence="1">
    <location>
        <begin position="1"/>
        <end position="46"/>
    </location>
</feature>
<feature type="compositionally biased region" description="Polar residues" evidence="1">
    <location>
        <begin position="1"/>
        <end position="13"/>
    </location>
</feature>
<protein>
    <recommendedName>
        <fullName evidence="2">Ysc84 actin-binding domain-containing protein</fullName>
    </recommendedName>
</protein>